<reference evidence="1" key="1">
    <citation type="submission" date="2021-03" db="EMBL/GenBank/DDBJ databases">
        <authorList>
            <person name="So Y."/>
        </authorList>
    </citation>
    <scope>NUCLEOTIDE SEQUENCE</scope>
    <source>
        <strain evidence="1">SG15</strain>
    </source>
</reference>
<name>A0A940N3H9_9PROT</name>
<accession>A0A940N3H9</accession>
<protein>
    <recommendedName>
        <fullName evidence="3">Transposase</fullName>
    </recommendedName>
</protein>
<sequence length="54" mass="6021">MRQAIHNNGTSVRVVGSDDWAWCKGQTYGTIMVDLERRTVVDVLPHRPSASTAH</sequence>
<evidence type="ECO:0000313" key="1">
    <source>
        <dbReference type="EMBL" id="MBP0496553.1"/>
    </source>
</evidence>
<evidence type="ECO:0008006" key="3">
    <source>
        <dbReference type="Google" id="ProtNLM"/>
    </source>
</evidence>
<organism evidence="1 2">
    <name type="scientific">Roseomonas indoligenes</name>
    <dbReference type="NCBI Taxonomy" id="2820811"/>
    <lineage>
        <taxon>Bacteria</taxon>
        <taxon>Pseudomonadati</taxon>
        <taxon>Pseudomonadota</taxon>
        <taxon>Alphaproteobacteria</taxon>
        <taxon>Acetobacterales</taxon>
        <taxon>Roseomonadaceae</taxon>
        <taxon>Roseomonas</taxon>
    </lineage>
</organism>
<gene>
    <name evidence="1" type="ORF">J5Y10_27505</name>
</gene>
<keyword evidence="2" id="KW-1185">Reference proteome</keyword>
<comment type="caution">
    <text evidence="1">The sequence shown here is derived from an EMBL/GenBank/DDBJ whole genome shotgun (WGS) entry which is preliminary data.</text>
</comment>
<dbReference type="RefSeq" id="WP_209377350.1">
    <property type="nucleotide sequence ID" value="NZ_JAGIZA010000050.1"/>
</dbReference>
<dbReference type="Proteomes" id="UP000677537">
    <property type="component" value="Unassembled WGS sequence"/>
</dbReference>
<dbReference type="AlphaFoldDB" id="A0A940N3H9"/>
<dbReference type="EMBL" id="JAGIZA010000050">
    <property type="protein sequence ID" value="MBP0496553.1"/>
    <property type="molecule type" value="Genomic_DNA"/>
</dbReference>
<proteinExistence type="predicted"/>
<evidence type="ECO:0000313" key="2">
    <source>
        <dbReference type="Proteomes" id="UP000677537"/>
    </source>
</evidence>